<dbReference type="PANTHER" id="PTHR43357">
    <property type="entry name" value="INNER MEMBRANE ABC TRANSPORTER PERMEASE PROTEIN YDCV"/>
    <property type="match status" value="1"/>
</dbReference>
<feature type="transmembrane region" description="Helical" evidence="8">
    <location>
        <begin position="393"/>
        <end position="413"/>
    </location>
</feature>
<dbReference type="InterPro" id="IPR000515">
    <property type="entry name" value="MetI-like"/>
</dbReference>
<dbReference type="GO" id="GO:0005886">
    <property type="term" value="C:plasma membrane"/>
    <property type="evidence" value="ECO:0007669"/>
    <property type="project" value="UniProtKB-SubCell"/>
</dbReference>
<dbReference type="InterPro" id="IPR035906">
    <property type="entry name" value="MetI-like_sf"/>
</dbReference>
<feature type="region of interest" description="Disordered" evidence="9">
    <location>
        <begin position="1"/>
        <end position="26"/>
    </location>
</feature>
<feature type="transmembrane region" description="Helical" evidence="8">
    <location>
        <begin position="283"/>
        <end position="300"/>
    </location>
</feature>
<keyword evidence="7 8" id="KW-0472">Membrane</keyword>
<feature type="transmembrane region" description="Helical" evidence="8">
    <location>
        <begin position="331"/>
        <end position="358"/>
    </location>
</feature>
<feature type="domain" description="ABC transmembrane type-1" evidence="10">
    <location>
        <begin position="97"/>
        <end position="301"/>
    </location>
</feature>
<feature type="transmembrane region" description="Helical" evidence="8">
    <location>
        <begin position="453"/>
        <end position="473"/>
    </location>
</feature>
<comment type="similarity">
    <text evidence="8">Belongs to the binding-protein-dependent transport system permease family.</text>
</comment>
<accession>A0A0D8HDM2</accession>
<evidence type="ECO:0000313" key="12">
    <source>
        <dbReference type="Proteomes" id="UP000032360"/>
    </source>
</evidence>
<feature type="transmembrane region" description="Helical" evidence="8">
    <location>
        <begin position="425"/>
        <end position="447"/>
    </location>
</feature>
<proteinExistence type="inferred from homology"/>
<keyword evidence="3" id="KW-1003">Cell membrane</keyword>
<dbReference type="SUPFAM" id="SSF161098">
    <property type="entry name" value="MetI-like"/>
    <property type="match status" value="2"/>
</dbReference>
<keyword evidence="6 8" id="KW-1133">Transmembrane helix</keyword>
<dbReference type="AlphaFoldDB" id="A0A0D8HDM2"/>
<evidence type="ECO:0000256" key="6">
    <source>
        <dbReference type="ARBA" id="ARBA00022989"/>
    </source>
</evidence>
<dbReference type="PANTHER" id="PTHR43357:SF4">
    <property type="entry name" value="INNER MEMBRANE ABC TRANSPORTER PERMEASE PROTEIN YDCV"/>
    <property type="match status" value="1"/>
</dbReference>
<evidence type="ECO:0000256" key="7">
    <source>
        <dbReference type="ARBA" id="ARBA00023136"/>
    </source>
</evidence>
<organism evidence="11 12">
    <name type="scientific">Acidithrix ferrooxidans</name>
    <dbReference type="NCBI Taxonomy" id="1280514"/>
    <lineage>
        <taxon>Bacteria</taxon>
        <taxon>Bacillati</taxon>
        <taxon>Actinomycetota</taxon>
        <taxon>Acidimicrobiia</taxon>
        <taxon>Acidimicrobiales</taxon>
        <taxon>Acidimicrobiaceae</taxon>
        <taxon>Acidithrix</taxon>
    </lineage>
</organism>
<dbReference type="Proteomes" id="UP000032360">
    <property type="component" value="Unassembled WGS sequence"/>
</dbReference>
<evidence type="ECO:0000259" key="10">
    <source>
        <dbReference type="PROSITE" id="PS50928"/>
    </source>
</evidence>
<keyword evidence="5 8" id="KW-0812">Transmembrane</keyword>
<comment type="caution">
    <text evidence="11">The sequence shown here is derived from an EMBL/GenBank/DDBJ whole genome shotgun (WGS) entry which is preliminary data.</text>
</comment>
<protein>
    <submittedName>
        <fullName evidence="11">Spermidine/putrescine ABC transporter membrane protein</fullName>
    </submittedName>
</protein>
<feature type="domain" description="ABC transmembrane type-1" evidence="10">
    <location>
        <begin position="387"/>
        <end position="583"/>
    </location>
</feature>
<feature type="transmembrane region" description="Helical" evidence="8">
    <location>
        <begin position="101"/>
        <end position="120"/>
    </location>
</feature>
<evidence type="ECO:0000256" key="8">
    <source>
        <dbReference type="RuleBase" id="RU363032"/>
    </source>
</evidence>
<dbReference type="GO" id="GO:0055085">
    <property type="term" value="P:transmembrane transport"/>
    <property type="evidence" value="ECO:0007669"/>
    <property type="project" value="InterPro"/>
</dbReference>
<dbReference type="Gene3D" id="1.10.3720.10">
    <property type="entry name" value="MetI-like"/>
    <property type="match status" value="2"/>
</dbReference>
<dbReference type="STRING" id="1280514.AXFE_30810"/>
<keyword evidence="12" id="KW-1185">Reference proteome</keyword>
<dbReference type="Pfam" id="PF00528">
    <property type="entry name" value="BPD_transp_1"/>
    <property type="match status" value="1"/>
</dbReference>
<reference evidence="11 12" key="1">
    <citation type="submission" date="2015-01" db="EMBL/GenBank/DDBJ databases">
        <title>Draft genome of the acidophilic iron oxidizer Acidithrix ferrooxidans strain Py-F3.</title>
        <authorList>
            <person name="Poehlein A."/>
            <person name="Eisen S."/>
            <person name="Schloemann M."/>
            <person name="Johnson B.D."/>
            <person name="Daniel R."/>
            <person name="Muehling M."/>
        </authorList>
    </citation>
    <scope>NUCLEOTIDE SEQUENCE [LARGE SCALE GENOMIC DNA]</scope>
    <source>
        <strain evidence="11 12">Py-F3</strain>
    </source>
</reference>
<feature type="transmembrane region" description="Helical" evidence="8">
    <location>
        <begin position="562"/>
        <end position="587"/>
    </location>
</feature>
<dbReference type="EMBL" id="JXYS01000101">
    <property type="protein sequence ID" value="KJF16060.1"/>
    <property type="molecule type" value="Genomic_DNA"/>
</dbReference>
<sequence>MLKESVPTVSTSGGGASANDDAPSSRPKGLLSGLSFEKVALNSARPLLWVILAVVSIIPTVSFLILAFSPRHFDQGASWFGIVSFRQSLSGNELAGMRNSILIGIGASLIATVLSGALALITQRTDLRIGRWIPSGLWGVLLVPTYVVAVGWEEILASGNLFSQIGLVSPALRNLFLGPLGIVLILGFSGVPFAYFAMAPAIAGLGRRYEEAARIHGAGVSKTFRTVAPIILPALFSALIIVFAEALGDFGVASTIAANANIPVATTNIMAAIATFPTNFPEAAAVSWFLVLVLGIVLSVQNRVLRKRNFAVLSGRSTFGTRAHPSGVRRFGLNAFMVAFFSLTLAVPALGAVISTLLRPYSAFSWSNLTLSAYTTLFSGQSLGGPILVSLKMATINASLTLIIGLAIAKVLTSPKPGFTGRLTDVVLVGSVALPALVLSAGFIFVFNLPLTISLGINIFGTLILLGIGYLAIALPSNSRLLMGPVAQLDGSLMEAGRMHGASTFRAFRKCVLPLLAKSMVWAWLLTFASTFGELPTSQMLAPTGVRTMATAILASFQASHLAAATAFSVVQMLIVLGVIALVQGLFRFLAPIGWRTIGMVRR</sequence>
<evidence type="ECO:0000256" key="4">
    <source>
        <dbReference type="ARBA" id="ARBA00022519"/>
    </source>
</evidence>
<evidence type="ECO:0000256" key="5">
    <source>
        <dbReference type="ARBA" id="ARBA00022692"/>
    </source>
</evidence>
<evidence type="ECO:0000256" key="3">
    <source>
        <dbReference type="ARBA" id="ARBA00022475"/>
    </source>
</evidence>
<dbReference type="OrthoDB" id="5100908at2"/>
<feature type="transmembrane region" description="Helical" evidence="8">
    <location>
        <begin position="180"/>
        <end position="205"/>
    </location>
</feature>
<feature type="transmembrane region" description="Helical" evidence="8">
    <location>
        <begin position="47"/>
        <end position="68"/>
    </location>
</feature>
<feature type="transmembrane region" description="Helical" evidence="8">
    <location>
        <begin position="226"/>
        <end position="244"/>
    </location>
</feature>
<name>A0A0D8HDM2_9ACTN</name>
<comment type="subcellular location">
    <subcellularLocation>
        <location evidence="1">Cell inner membrane</location>
        <topology evidence="1">Multi-pass membrane protein</topology>
    </subcellularLocation>
    <subcellularLocation>
        <location evidence="8">Cell membrane</location>
        <topology evidence="8">Multi-pass membrane protein</topology>
    </subcellularLocation>
</comment>
<feature type="transmembrane region" description="Helical" evidence="8">
    <location>
        <begin position="132"/>
        <end position="152"/>
    </location>
</feature>
<gene>
    <name evidence="11" type="ORF">AXFE_30810</name>
</gene>
<dbReference type="PROSITE" id="PS50928">
    <property type="entry name" value="ABC_TM1"/>
    <property type="match status" value="2"/>
</dbReference>
<evidence type="ECO:0000256" key="2">
    <source>
        <dbReference type="ARBA" id="ARBA00022448"/>
    </source>
</evidence>
<dbReference type="CDD" id="cd06261">
    <property type="entry name" value="TM_PBP2"/>
    <property type="match status" value="2"/>
</dbReference>
<keyword evidence="2 8" id="KW-0813">Transport</keyword>
<feature type="transmembrane region" description="Helical" evidence="8">
    <location>
        <begin position="515"/>
        <end position="533"/>
    </location>
</feature>
<dbReference type="RefSeq" id="WP_052606752.1">
    <property type="nucleotide sequence ID" value="NZ_JXYS01000101.1"/>
</dbReference>
<evidence type="ECO:0000313" key="11">
    <source>
        <dbReference type="EMBL" id="KJF16060.1"/>
    </source>
</evidence>
<evidence type="ECO:0000256" key="9">
    <source>
        <dbReference type="SAM" id="MobiDB-lite"/>
    </source>
</evidence>
<keyword evidence="4" id="KW-0997">Cell inner membrane</keyword>
<evidence type="ECO:0000256" key="1">
    <source>
        <dbReference type="ARBA" id="ARBA00004429"/>
    </source>
</evidence>